<dbReference type="GO" id="GO:0004674">
    <property type="term" value="F:protein serine/threonine kinase activity"/>
    <property type="evidence" value="ECO:0007669"/>
    <property type="project" value="UniProtKB-EC"/>
</dbReference>
<feature type="region of interest" description="Disordered" evidence="10">
    <location>
        <begin position="1351"/>
        <end position="1383"/>
    </location>
</feature>
<organism evidence="13 14">
    <name type="scientific">Allacma fusca</name>
    <dbReference type="NCBI Taxonomy" id="39272"/>
    <lineage>
        <taxon>Eukaryota</taxon>
        <taxon>Metazoa</taxon>
        <taxon>Ecdysozoa</taxon>
        <taxon>Arthropoda</taxon>
        <taxon>Hexapoda</taxon>
        <taxon>Collembola</taxon>
        <taxon>Symphypleona</taxon>
        <taxon>Sminthuridae</taxon>
        <taxon>Allacma</taxon>
    </lineage>
</organism>
<dbReference type="EC" id="2.7.10.2" evidence="1"/>
<dbReference type="Proteomes" id="UP000708208">
    <property type="component" value="Unassembled WGS sequence"/>
</dbReference>
<keyword evidence="5" id="KW-0418">Kinase</keyword>
<protein>
    <recommendedName>
        <fullName evidence="1">non-specific protein-tyrosine kinase</fullName>
        <ecNumber evidence="1">2.7.10.2</ecNumber>
    </recommendedName>
</protein>
<dbReference type="InterPro" id="IPR055175">
    <property type="entry name" value="ACK/TNK-like_SAM"/>
</dbReference>
<feature type="region of interest" description="Disordered" evidence="10">
    <location>
        <begin position="1088"/>
        <end position="1174"/>
    </location>
</feature>
<proteinExistence type="predicted"/>
<evidence type="ECO:0000256" key="5">
    <source>
        <dbReference type="ARBA" id="ARBA00022777"/>
    </source>
</evidence>
<dbReference type="FunFam" id="1.10.510.10:FF:001118">
    <property type="entry name" value="Tyrosine-protein kinase PR2"/>
    <property type="match status" value="1"/>
</dbReference>
<keyword evidence="7" id="KW-0829">Tyrosine-protein kinase</keyword>
<feature type="compositionally biased region" description="Basic and acidic residues" evidence="10">
    <location>
        <begin position="1010"/>
        <end position="1023"/>
    </location>
</feature>
<evidence type="ECO:0000313" key="14">
    <source>
        <dbReference type="Proteomes" id="UP000708208"/>
    </source>
</evidence>
<keyword evidence="2" id="KW-0728">SH3 domain</keyword>
<keyword evidence="14" id="KW-1185">Reference proteome</keyword>
<feature type="compositionally biased region" description="Basic and acidic residues" evidence="10">
    <location>
        <begin position="1031"/>
        <end position="1042"/>
    </location>
</feature>
<dbReference type="EMBL" id="CAJVCH010552075">
    <property type="protein sequence ID" value="CAG7829570.1"/>
    <property type="molecule type" value="Genomic_DNA"/>
</dbReference>
<keyword evidence="3" id="KW-0808">Transferase</keyword>
<dbReference type="InterPro" id="IPR050198">
    <property type="entry name" value="Non-receptor_tyrosine_kinases"/>
</dbReference>
<evidence type="ECO:0000256" key="1">
    <source>
        <dbReference type="ARBA" id="ARBA00011903"/>
    </source>
</evidence>
<dbReference type="InterPro" id="IPR020635">
    <property type="entry name" value="Tyr_kinase_cat_dom"/>
</dbReference>
<feature type="region of interest" description="Disordered" evidence="10">
    <location>
        <begin position="931"/>
        <end position="1042"/>
    </location>
</feature>
<dbReference type="InterPro" id="IPR008266">
    <property type="entry name" value="Tyr_kinase_AS"/>
</dbReference>
<dbReference type="InterPro" id="IPR000095">
    <property type="entry name" value="CRIB_dom"/>
</dbReference>
<keyword evidence="4 9" id="KW-0547">Nucleotide-binding</keyword>
<dbReference type="InterPro" id="IPR001245">
    <property type="entry name" value="Ser-Thr/Tyr_kinase_cat_dom"/>
</dbReference>
<reference evidence="13" key="1">
    <citation type="submission" date="2021-06" db="EMBL/GenBank/DDBJ databases">
        <authorList>
            <person name="Hodson N. C."/>
            <person name="Mongue J. A."/>
            <person name="Jaron S. K."/>
        </authorList>
    </citation>
    <scope>NUCLEOTIDE SEQUENCE</scope>
</reference>
<feature type="domain" description="CRIB" evidence="12">
    <location>
        <begin position="486"/>
        <end position="500"/>
    </location>
</feature>
<accession>A0A8J2L6F2</accession>
<feature type="compositionally biased region" description="Low complexity" evidence="10">
    <location>
        <begin position="1097"/>
        <end position="1112"/>
    </location>
</feature>
<dbReference type="InterPro" id="IPR017441">
    <property type="entry name" value="Protein_kinase_ATP_BS"/>
</dbReference>
<feature type="compositionally biased region" description="Low complexity" evidence="10">
    <location>
        <begin position="544"/>
        <end position="556"/>
    </location>
</feature>
<evidence type="ECO:0000259" key="11">
    <source>
        <dbReference type="PROSITE" id="PS50011"/>
    </source>
</evidence>
<evidence type="ECO:0000256" key="4">
    <source>
        <dbReference type="ARBA" id="ARBA00022741"/>
    </source>
</evidence>
<evidence type="ECO:0000259" key="12">
    <source>
        <dbReference type="PROSITE" id="PS50108"/>
    </source>
</evidence>
<dbReference type="CDD" id="cd00132">
    <property type="entry name" value="CRIB"/>
    <property type="match status" value="1"/>
</dbReference>
<evidence type="ECO:0000256" key="6">
    <source>
        <dbReference type="ARBA" id="ARBA00022840"/>
    </source>
</evidence>
<dbReference type="OrthoDB" id="4062651at2759"/>
<dbReference type="Pfam" id="PF07714">
    <property type="entry name" value="PK_Tyr_Ser-Thr"/>
    <property type="match status" value="1"/>
</dbReference>
<dbReference type="CDD" id="cd00174">
    <property type="entry name" value="SH3"/>
    <property type="match status" value="1"/>
</dbReference>
<dbReference type="CDD" id="cd09539">
    <property type="entry name" value="SAM_TNK-like"/>
    <property type="match status" value="1"/>
</dbReference>
<dbReference type="PROSITE" id="PS50011">
    <property type="entry name" value="PROTEIN_KINASE_DOM"/>
    <property type="match status" value="1"/>
</dbReference>
<evidence type="ECO:0000256" key="10">
    <source>
        <dbReference type="SAM" id="MobiDB-lite"/>
    </source>
</evidence>
<feature type="compositionally biased region" description="Low complexity" evidence="10">
    <location>
        <begin position="961"/>
        <end position="976"/>
    </location>
</feature>
<dbReference type="GO" id="GO:0005524">
    <property type="term" value="F:ATP binding"/>
    <property type="evidence" value="ECO:0007669"/>
    <property type="project" value="UniProtKB-UniRule"/>
</dbReference>
<feature type="compositionally biased region" description="Low complexity" evidence="10">
    <location>
        <begin position="1351"/>
        <end position="1368"/>
    </location>
</feature>
<dbReference type="PROSITE" id="PS00107">
    <property type="entry name" value="PROTEIN_KINASE_ATP"/>
    <property type="match status" value="1"/>
</dbReference>
<evidence type="ECO:0000256" key="8">
    <source>
        <dbReference type="ARBA" id="ARBA00047899"/>
    </source>
</evidence>
<dbReference type="GO" id="GO:0004715">
    <property type="term" value="F:non-membrane spanning protein tyrosine kinase activity"/>
    <property type="evidence" value="ECO:0007669"/>
    <property type="project" value="UniProtKB-EC"/>
</dbReference>
<feature type="region of interest" description="Disordered" evidence="10">
    <location>
        <begin position="867"/>
        <end position="916"/>
    </location>
</feature>
<dbReference type="InterPro" id="IPR000719">
    <property type="entry name" value="Prot_kinase_dom"/>
</dbReference>
<evidence type="ECO:0000256" key="2">
    <source>
        <dbReference type="ARBA" id="ARBA00022443"/>
    </source>
</evidence>
<evidence type="ECO:0000313" key="13">
    <source>
        <dbReference type="EMBL" id="CAG7829570.1"/>
    </source>
</evidence>
<evidence type="ECO:0000256" key="9">
    <source>
        <dbReference type="PROSITE-ProRule" id="PRU10141"/>
    </source>
</evidence>
<evidence type="ECO:0000256" key="3">
    <source>
        <dbReference type="ARBA" id="ARBA00022679"/>
    </source>
</evidence>
<feature type="region of interest" description="Disordered" evidence="10">
    <location>
        <begin position="735"/>
        <end position="782"/>
    </location>
</feature>
<comment type="caution">
    <text evidence="13">The sequence shown here is derived from an EMBL/GenBank/DDBJ whole genome shotgun (WGS) entry which is preliminary data.</text>
</comment>
<feature type="compositionally biased region" description="Low complexity" evidence="10">
    <location>
        <begin position="1127"/>
        <end position="1174"/>
    </location>
</feature>
<feature type="region of interest" description="Disordered" evidence="10">
    <location>
        <begin position="525"/>
        <end position="590"/>
    </location>
</feature>
<dbReference type="PANTHER" id="PTHR24418">
    <property type="entry name" value="TYROSINE-PROTEIN KINASE"/>
    <property type="match status" value="1"/>
</dbReference>
<feature type="compositionally biased region" description="Low complexity" evidence="10">
    <location>
        <begin position="577"/>
        <end position="586"/>
    </location>
</feature>
<feature type="compositionally biased region" description="Polar residues" evidence="10">
    <location>
        <begin position="867"/>
        <end position="880"/>
    </location>
</feature>
<comment type="catalytic activity">
    <reaction evidence="8">
        <text>L-threonyl-[protein] + ATP = O-phospho-L-threonyl-[protein] + ADP + H(+)</text>
        <dbReference type="Rhea" id="RHEA:46608"/>
        <dbReference type="Rhea" id="RHEA-COMP:11060"/>
        <dbReference type="Rhea" id="RHEA-COMP:11605"/>
        <dbReference type="ChEBI" id="CHEBI:15378"/>
        <dbReference type="ChEBI" id="CHEBI:30013"/>
        <dbReference type="ChEBI" id="CHEBI:30616"/>
        <dbReference type="ChEBI" id="CHEBI:61977"/>
        <dbReference type="ChEBI" id="CHEBI:456216"/>
        <dbReference type="EC" id="2.7.11.1"/>
    </reaction>
</comment>
<dbReference type="InterPro" id="IPR049587">
    <property type="entry name" value="TNK-like_SAM"/>
</dbReference>
<evidence type="ECO:0000256" key="7">
    <source>
        <dbReference type="ARBA" id="ARBA00023137"/>
    </source>
</evidence>
<dbReference type="Pfam" id="PF22931">
    <property type="entry name" value="SAM_TNK"/>
    <property type="match status" value="1"/>
</dbReference>
<feature type="compositionally biased region" description="Acidic residues" evidence="10">
    <location>
        <begin position="902"/>
        <end position="915"/>
    </location>
</feature>
<dbReference type="GO" id="GO:0002009">
    <property type="term" value="P:morphogenesis of an epithelium"/>
    <property type="evidence" value="ECO:0007669"/>
    <property type="project" value="UniProtKB-ARBA"/>
</dbReference>
<dbReference type="PROSITE" id="PS50108">
    <property type="entry name" value="CRIB"/>
    <property type="match status" value="1"/>
</dbReference>
<sequence>MGSKQIGMGLYEFLIESELQHYYNAIKNDLKVQSVSQLKYVTDDDLNQIGMARPEVRRLKKFFQKHYPQTYLAKMKKKLLYRRDDAISVASLSSYAPNAPGRMDRSVAPGRHIIQAESIVIHKTLGSGEFGTVQQGVWTSDDGQRTQVAIKCLSQERMENNPVEFLKEAAIMHNVDHEHIVRLYGVVLDTSALMLVTELAPLRSLLECLKEPSMRRNLSVLTLYDFAVQICDGMQYLESKRLIHRDLAARNILVFSRSKVKISDFGLSRALGVGKDYYQTNFNVNLKLPIAWCAPECINFLRFTSSSDVWAYGVTLWEMFSYGFQPWAALTGQQILEAIDEPNYQRLERPECCPNEIYCQIMLKCWQHDPLNRPSFAQLSNLILECKPEQLQAIRESDPKPRRDFLIYDVGDIITVLEKKPQQSSDDVILWKGVLKDGKTGLFQAVNTITYLGSSLPSVKPSQSPFHRNDSRSSSMRKCRISADMISGPQGDLKHTGHVGPDGQFFGDITFLGSKCWVPRQVVPPYKPETNEPSGSTARAVPQSSSRSLKESTTSENSSDTVPLLATASFINDDGSNKGSTSSSSGLKRKPITVSIPGINYNAGQDHEYHEISDEENEIMEAMGSCLASTIGVSNPALSSKSQSPLDSPRFEKSFDLETGPSLVDEVFGALQQDAHGHPDEAHNVKNELREMARAKKKFASVKPISSSDRRTLDHAIAIANELATRSMLDLDRSGKHPSFDDISSPRTPNSPSHRSKFSFILGSGKNDRERRNYSQEAASIPDIQSTLTDEAKEAYNSLVEKPSMNALGFLTPSFENKSMSFHFPEKCSSLSKKSDFFQPEPTIGPQSLTEISPKANSSLDPACNITSFPGKSHSRSLSKSEAEDLASPNSLFPTQKHNEYNEEEEPDEEEEEVDGNPLRLLRQNKQAMLTNVLPLPPRKGPGQSAPTVRHQRKHPLLIPTRISSLTSSSVATSNTISDLRNNESAPSGTKASPPPPPPKPLRQNLASESLKKATDENSEKEISPLSKSLAQKDIETPSDTEISKGSEAYFKDIRNVSSIVPSISSIESKRSSMDSVLLYENVLEGNCSSEKDTEPSANDVASSNTSSTVNSQDCLPQEDVPTILPSATTTSPNNNNTNRLSSSESSYSSFNSSTSNNSRIRGSTSAATSSSSRIAPVVSQQFGSVTAFSNDEYYPTSMVSEKSHSRQSSLSLGEPAITAQSSIVEPVPKPRTSTVNNVKIKTLQRILGPSTSEEDCGWALDATDSDAAHAVKLLRLKSLLPETLITADASNLVSVLEMSHWDVARASDFLLTNKPSTTQRGSSSMRGKLMRHGMNTGSFSNYESVLANVNPDSMNNNSSSDLSENNSEGTTGRRSYIRPTHV</sequence>
<feature type="compositionally biased region" description="Polar residues" evidence="10">
    <location>
        <begin position="977"/>
        <end position="991"/>
    </location>
</feature>
<feature type="binding site" evidence="9">
    <location>
        <position position="151"/>
    </location>
    <ligand>
        <name>ATP</name>
        <dbReference type="ChEBI" id="CHEBI:30616"/>
    </ligand>
</feature>
<gene>
    <name evidence="13" type="ORF">AFUS01_LOCUS39429</name>
</gene>
<feature type="domain" description="Protein kinase" evidence="11">
    <location>
        <begin position="119"/>
        <end position="384"/>
    </location>
</feature>
<name>A0A8J2L6F2_9HEXA</name>
<keyword evidence="6 9" id="KW-0067">ATP-binding</keyword>
<dbReference type="SMART" id="SM00219">
    <property type="entry name" value="TyrKc"/>
    <property type="match status" value="1"/>
</dbReference>
<dbReference type="PROSITE" id="PS00109">
    <property type="entry name" value="PROTEIN_KINASE_TYR"/>
    <property type="match status" value="1"/>
</dbReference>